<dbReference type="Proteomes" id="UP000316545">
    <property type="component" value="Unassembled WGS sequence"/>
</dbReference>
<evidence type="ECO:0000313" key="2">
    <source>
        <dbReference type="EMBL" id="TWB19157.1"/>
    </source>
</evidence>
<reference evidence="2 3" key="1">
    <citation type="submission" date="2019-06" db="EMBL/GenBank/DDBJ databases">
        <title>Genomic Encyclopedia of Type Strains, Phase IV (KMG-V): Genome sequencing to study the core and pangenomes of soil and plant-associated prokaryotes.</title>
        <authorList>
            <person name="Whitman W."/>
        </authorList>
    </citation>
    <scope>NUCLEOTIDE SEQUENCE [LARGE SCALE GENOMIC DNA]</scope>
    <source>
        <strain evidence="2 3">BR 11865</strain>
    </source>
</reference>
<comment type="caution">
    <text evidence="2">The sequence shown here is derived from an EMBL/GenBank/DDBJ whole genome shotgun (WGS) entry which is preliminary data.</text>
</comment>
<name>A0A560FC16_9PROT</name>
<gene>
    <name evidence="2" type="ORF">FBZ88_1229</name>
</gene>
<evidence type="ECO:0000256" key="1">
    <source>
        <dbReference type="SAM" id="SignalP"/>
    </source>
</evidence>
<evidence type="ECO:0000313" key="3">
    <source>
        <dbReference type="Proteomes" id="UP000316545"/>
    </source>
</evidence>
<protein>
    <recommendedName>
        <fullName evidence="4">M61 glycyl aminopeptidase</fullName>
    </recommendedName>
</protein>
<accession>A0A560FC16</accession>
<sequence>MTRVRRAYHPHVLLALTLLFSGRAGAASNAAFITLIPEGDGLKAAYHLDSPVTSLTLGRGPVAWQNPVWGVETPGMEMRGPEVRATDGHAFSDFTLRIQEDRRFVDRTYPVLLRLGDRGFLVYGPFLMARSADVGTGLARGAVTTLPEGSQALGGYFFAGPADYVSPIDAKRPDLGRLIARPDLPGAWRAEVTPGLSRALAYYRARLAPRDAVSPIIVYQDRPAPFLRGSVTGGGMMLLQIGGVWRVPRLELKPERDRVLAHEVFHLFLRRHDAADFPDWMNEGAADYAAGLVIRHGDLPTLVEVQIQLDLCVTSLGDRPLDSPATVARNRMPYACGFVAHWLVDRALRQGRADSDAALFTLWADMATRDGVTAGDGLRQAAARAPAAARALSLLLTGSGGGRWALWAAAVSETGVAARYTDGPDPRVLLSP</sequence>
<dbReference type="RefSeq" id="WP_145619658.1">
    <property type="nucleotide sequence ID" value="NZ_JAYNFR010000003.1"/>
</dbReference>
<organism evidence="2 3">
    <name type="scientific">Nitrospirillum amazonense</name>
    <dbReference type="NCBI Taxonomy" id="28077"/>
    <lineage>
        <taxon>Bacteria</taxon>
        <taxon>Pseudomonadati</taxon>
        <taxon>Pseudomonadota</taxon>
        <taxon>Alphaproteobacteria</taxon>
        <taxon>Rhodospirillales</taxon>
        <taxon>Azospirillaceae</taxon>
        <taxon>Nitrospirillum</taxon>
    </lineage>
</organism>
<proteinExistence type="predicted"/>
<keyword evidence="3" id="KW-1185">Reference proteome</keyword>
<feature type="chain" id="PRO_5021931785" description="M61 glycyl aminopeptidase" evidence="1">
    <location>
        <begin position="27"/>
        <end position="432"/>
    </location>
</feature>
<keyword evidence="1" id="KW-0732">Signal</keyword>
<dbReference type="EMBL" id="VITO01000022">
    <property type="protein sequence ID" value="TWB19157.1"/>
    <property type="molecule type" value="Genomic_DNA"/>
</dbReference>
<feature type="signal peptide" evidence="1">
    <location>
        <begin position="1"/>
        <end position="26"/>
    </location>
</feature>
<dbReference type="AlphaFoldDB" id="A0A560FC16"/>
<evidence type="ECO:0008006" key="4">
    <source>
        <dbReference type="Google" id="ProtNLM"/>
    </source>
</evidence>